<keyword evidence="3" id="KW-1185">Reference proteome</keyword>
<dbReference type="Gene3D" id="1.20.1280.50">
    <property type="match status" value="1"/>
</dbReference>
<reference evidence="2" key="1">
    <citation type="submission" date="2021-11" db="EMBL/GenBank/DDBJ databases">
        <authorList>
            <person name="Herlambang A."/>
            <person name="Guo Y."/>
            <person name="Takashima Y."/>
            <person name="Nishizawa T."/>
        </authorList>
    </citation>
    <scope>NUCLEOTIDE SEQUENCE</scope>
    <source>
        <strain evidence="2">E1425</strain>
    </source>
</reference>
<dbReference type="SUPFAM" id="SSF81383">
    <property type="entry name" value="F-box domain"/>
    <property type="match status" value="1"/>
</dbReference>
<reference evidence="2" key="2">
    <citation type="journal article" date="2022" name="Microbiol. Resour. Announc.">
        <title>Whole-Genome Sequence of Entomortierella parvispora E1425, a Mucoromycotan Fungus Associated with Burkholderiaceae-Related Endosymbiotic Bacteria.</title>
        <authorList>
            <person name="Herlambang A."/>
            <person name="Guo Y."/>
            <person name="Takashima Y."/>
            <person name="Narisawa K."/>
            <person name="Ohta H."/>
            <person name="Nishizawa T."/>
        </authorList>
    </citation>
    <scope>NUCLEOTIDE SEQUENCE</scope>
    <source>
        <strain evidence="2">E1425</strain>
    </source>
</reference>
<feature type="compositionally biased region" description="Polar residues" evidence="1">
    <location>
        <begin position="479"/>
        <end position="490"/>
    </location>
</feature>
<feature type="compositionally biased region" description="Low complexity" evidence="1">
    <location>
        <begin position="328"/>
        <end position="338"/>
    </location>
</feature>
<evidence type="ECO:0000313" key="3">
    <source>
        <dbReference type="Proteomes" id="UP000827284"/>
    </source>
</evidence>
<evidence type="ECO:0008006" key="4">
    <source>
        <dbReference type="Google" id="ProtNLM"/>
    </source>
</evidence>
<feature type="compositionally biased region" description="Low complexity" evidence="1">
    <location>
        <begin position="124"/>
        <end position="135"/>
    </location>
</feature>
<dbReference type="InterPro" id="IPR036047">
    <property type="entry name" value="F-box-like_dom_sf"/>
</dbReference>
<feature type="compositionally biased region" description="Low complexity" evidence="1">
    <location>
        <begin position="448"/>
        <end position="459"/>
    </location>
</feature>
<proteinExistence type="predicted"/>
<sequence length="566" mass="61876">MPTAIALVSARDPYREETSDIATVAFASSQTLSPSSSSAHATASDIASAPAATAAASSSANHSTPMSAQKQQQLSFIQQQQYLQQHQQRQVVFAMRQRQQYQSHHPSSVKQSQNHSIGPLQPCPDQKQYRYQQPQHPHDQQMDQKHRQQPHKLQAPAEVNGPKSSAAPAASLVGPIKEETAVTQGLHVPCRSETNQQTVDLVDDVWRMIFYMLASSCRDLGRTMQVSRRFHNLIANDATLWKLTYKLTVSGSIFSCQKNMNSCSASSKVTEPVSPNQRPINKGVLTDLSEECSPSRNNPPSSPADRNTGAGSSHTERSQQWTPKRENNNNAEESSASSWKDSLEGPSTSSSPSARRHSAPQQPSPLTPQPQLHPTPTRSNSVGDIYDQWMGGIGLSPALQIPSALVLPHHRRMAQAALSNNSSNSPNIQPIADRGLDISALPDSSGLQPQSQTQTQRHQGAGSGQTPASTPVTSSAPSFQATHPTMVSPVHSNSTIPLSSIVYPHHIPTTTLMHHPPAVYWKYQVVEWLEQEKLRCLRLGLFWGFNADSSRSHSRKTRRNPAPPLG</sequence>
<feature type="region of interest" description="Disordered" evidence="1">
    <location>
        <begin position="288"/>
        <end position="383"/>
    </location>
</feature>
<feature type="compositionally biased region" description="Polar residues" evidence="1">
    <location>
        <begin position="309"/>
        <end position="322"/>
    </location>
</feature>
<feature type="compositionally biased region" description="Polar residues" evidence="1">
    <location>
        <begin position="97"/>
        <end position="116"/>
    </location>
</feature>
<evidence type="ECO:0000256" key="1">
    <source>
        <dbReference type="SAM" id="MobiDB-lite"/>
    </source>
</evidence>
<dbReference type="Proteomes" id="UP000827284">
    <property type="component" value="Unassembled WGS sequence"/>
</dbReference>
<gene>
    <name evidence="2" type="ORF">EMPS_07302</name>
</gene>
<feature type="region of interest" description="Disordered" evidence="1">
    <location>
        <begin position="96"/>
        <end position="170"/>
    </location>
</feature>
<comment type="caution">
    <text evidence="2">The sequence shown here is derived from an EMBL/GenBank/DDBJ whole genome shotgun (WGS) entry which is preliminary data.</text>
</comment>
<feature type="compositionally biased region" description="Basic and acidic residues" evidence="1">
    <location>
        <begin position="136"/>
        <end position="146"/>
    </location>
</feature>
<organism evidence="2 3">
    <name type="scientific">Entomortierella parvispora</name>
    <dbReference type="NCBI Taxonomy" id="205924"/>
    <lineage>
        <taxon>Eukaryota</taxon>
        <taxon>Fungi</taxon>
        <taxon>Fungi incertae sedis</taxon>
        <taxon>Mucoromycota</taxon>
        <taxon>Mortierellomycotina</taxon>
        <taxon>Mortierellomycetes</taxon>
        <taxon>Mortierellales</taxon>
        <taxon>Mortierellaceae</taxon>
        <taxon>Entomortierella</taxon>
    </lineage>
</organism>
<feature type="region of interest" description="Disordered" evidence="1">
    <location>
        <begin position="437"/>
        <end position="490"/>
    </location>
</feature>
<accession>A0A9P3HDY4</accession>
<protein>
    <recommendedName>
        <fullName evidence="4">F-box domain-containing protein</fullName>
    </recommendedName>
</protein>
<evidence type="ECO:0000313" key="2">
    <source>
        <dbReference type="EMBL" id="GJJ74944.1"/>
    </source>
</evidence>
<name>A0A9P3HDY4_9FUNG</name>
<dbReference type="AlphaFoldDB" id="A0A9P3HDY4"/>
<dbReference type="OrthoDB" id="2400126at2759"/>
<feature type="compositionally biased region" description="Pro residues" evidence="1">
    <location>
        <begin position="362"/>
        <end position="373"/>
    </location>
</feature>
<feature type="compositionally biased region" description="Low complexity" evidence="1">
    <location>
        <begin position="466"/>
        <end position="478"/>
    </location>
</feature>
<dbReference type="EMBL" id="BQFW01000010">
    <property type="protein sequence ID" value="GJJ74944.1"/>
    <property type="molecule type" value="Genomic_DNA"/>
</dbReference>